<comment type="caution">
    <text evidence="1">The sequence shown here is derived from an EMBL/GenBank/DDBJ whole genome shotgun (WGS) entry which is preliminary data.</text>
</comment>
<organism evidence="1 2">
    <name type="scientific">Thalictrum thalictroides</name>
    <name type="common">Rue-anemone</name>
    <name type="synonym">Anemone thalictroides</name>
    <dbReference type="NCBI Taxonomy" id="46969"/>
    <lineage>
        <taxon>Eukaryota</taxon>
        <taxon>Viridiplantae</taxon>
        <taxon>Streptophyta</taxon>
        <taxon>Embryophyta</taxon>
        <taxon>Tracheophyta</taxon>
        <taxon>Spermatophyta</taxon>
        <taxon>Magnoliopsida</taxon>
        <taxon>Ranunculales</taxon>
        <taxon>Ranunculaceae</taxon>
        <taxon>Thalictroideae</taxon>
        <taxon>Thalictrum</taxon>
    </lineage>
</organism>
<proteinExistence type="predicted"/>
<sequence>MICDGMFIIRACDLIPCHVNNKVVIDVLGPHVLKFEGDGSLCGQVENDGAVIRTYSRKM</sequence>
<evidence type="ECO:0000313" key="1">
    <source>
        <dbReference type="EMBL" id="KAF5208181.1"/>
    </source>
</evidence>
<gene>
    <name evidence="1" type="ORF">FRX31_002232</name>
</gene>
<dbReference type="EMBL" id="JABWDY010000338">
    <property type="protein sequence ID" value="KAF5208181.1"/>
    <property type="molecule type" value="Genomic_DNA"/>
</dbReference>
<reference evidence="1 2" key="1">
    <citation type="submission" date="2020-06" db="EMBL/GenBank/DDBJ databases">
        <title>Transcriptomic and genomic resources for Thalictrum thalictroides and T. hernandezii: Facilitating candidate gene discovery in an emerging model plant lineage.</title>
        <authorList>
            <person name="Arias T."/>
            <person name="Riano-Pachon D.M."/>
            <person name="Di Stilio V.S."/>
        </authorList>
    </citation>
    <scope>NUCLEOTIDE SEQUENCE [LARGE SCALE GENOMIC DNA]</scope>
    <source>
        <strain evidence="2">cv. WT478/WT964</strain>
        <tissue evidence="1">Leaves</tissue>
    </source>
</reference>
<dbReference type="Proteomes" id="UP000554482">
    <property type="component" value="Unassembled WGS sequence"/>
</dbReference>
<protein>
    <submittedName>
        <fullName evidence="1">Uncharacterized protein</fullName>
    </submittedName>
</protein>
<keyword evidence="2" id="KW-1185">Reference proteome</keyword>
<accession>A0A7J6XEF1</accession>
<dbReference type="AlphaFoldDB" id="A0A7J6XEF1"/>
<evidence type="ECO:0000313" key="2">
    <source>
        <dbReference type="Proteomes" id="UP000554482"/>
    </source>
</evidence>
<name>A0A7J6XEF1_THATH</name>